<feature type="transmembrane region" description="Helical" evidence="1">
    <location>
        <begin position="181"/>
        <end position="200"/>
    </location>
</feature>
<organism evidence="3 4">
    <name type="scientific">Winogradskyella alexanderae</name>
    <dbReference type="NCBI Taxonomy" id="2877123"/>
    <lineage>
        <taxon>Bacteria</taxon>
        <taxon>Pseudomonadati</taxon>
        <taxon>Bacteroidota</taxon>
        <taxon>Flavobacteriia</taxon>
        <taxon>Flavobacteriales</taxon>
        <taxon>Flavobacteriaceae</taxon>
        <taxon>Winogradskyella</taxon>
    </lineage>
</organism>
<evidence type="ECO:0000259" key="2">
    <source>
        <dbReference type="Pfam" id="PF00892"/>
    </source>
</evidence>
<feature type="transmembrane region" description="Helical" evidence="1">
    <location>
        <begin position="238"/>
        <end position="258"/>
    </location>
</feature>
<dbReference type="Pfam" id="PF00892">
    <property type="entry name" value="EamA"/>
    <property type="match status" value="2"/>
</dbReference>
<feature type="transmembrane region" description="Helical" evidence="1">
    <location>
        <begin position="123"/>
        <end position="139"/>
    </location>
</feature>
<sequence length="287" mass="31926">MSNKSHYNHLMWLTIATIFISTSGALGKFIDLPTPVVIWWRSAIASVFLLVFCLAKKVDLKINSGRDRWTFFLASVFMGAHWITYFYALKLSNVALGMLSLFTFPVIIALLEPIFTRIKFDPIHIVLGVIVLIGVYILAPEFNLKSSDLQGILLGILSAVCYAIRILILKNHASNYNGTMLMFYQVAILSIILIPGLIVFDGSNIETQYPFVLLLGLLTTAVGHTLFVNSLKYFKASTASIIGSAQPVFGIIIAYFFLNEIPTLHTFVGGSFILTTVFIESIRSRKS</sequence>
<dbReference type="PANTHER" id="PTHR22911:SF79">
    <property type="entry name" value="MOBA-LIKE NTP TRANSFERASE DOMAIN-CONTAINING PROTEIN"/>
    <property type="match status" value="1"/>
</dbReference>
<dbReference type="InterPro" id="IPR000620">
    <property type="entry name" value="EamA_dom"/>
</dbReference>
<dbReference type="SUPFAM" id="SSF103481">
    <property type="entry name" value="Multidrug resistance efflux transporter EmrE"/>
    <property type="match status" value="2"/>
</dbReference>
<feature type="transmembrane region" description="Helical" evidence="1">
    <location>
        <begin position="94"/>
        <end position="111"/>
    </location>
</feature>
<gene>
    <name evidence="3" type="ORF">LBU54_00735</name>
</gene>
<dbReference type="EMBL" id="JAIUJR010000001">
    <property type="protein sequence ID" value="MCA0131090.1"/>
    <property type="molecule type" value="Genomic_DNA"/>
</dbReference>
<feature type="transmembrane region" description="Helical" evidence="1">
    <location>
        <begin position="212"/>
        <end position="231"/>
    </location>
</feature>
<protein>
    <submittedName>
        <fullName evidence="3">DMT family transporter</fullName>
    </submittedName>
</protein>
<dbReference type="PANTHER" id="PTHR22911">
    <property type="entry name" value="ACYL-MALONYL CONDENSING ENZYME-RELATED"/>
    <property type="match status" value="1"/>
</dbReference>
<reference evidence="4" key="1">
    <citation type="submission" date="2023-07" db="EMBL/GenBank/DDBJ databases">
        <authorList>
            <person name="Yue Y."/>
        </authorList>
    </citation>
    <scope>NUCLEOTIDE SEQUENCE [LARGE SCALE GENOMIC DNA]</scope>
    <source>
        <strain evidence="4">D23</strain>
    </source>
</reference>
<keyword evidence="1" id="KW-1133">Transmembrane helix</keyword>
<feature type="domain" description="EamA" evidence="2">
    <location>
        <begin position="150"/>
        <end position="279"/>
    </location>
</feature>
<proteinExistence type="predicted"/>
<name>A0ABS7XM56_9FLAO</name>
<keyword evidence="4" id="KW-1185">Reference proteome</keyword>
<dbReference type="Proteomes" id="UP001198901">
    <property type="component" value="Unassembled WGS sequence"/>
</dbReference>
<keyword evidence="1" id="KW-0812">Transmembrane</keyword>
<feature type="transmembrane region" description="Helical" evidence="1">
    <location>
        <begin position="37"/>
        <end position="57"/>
    </location>
</feature>
<feature type="transmembrane region" description="Helical" evidence="1">
    <location>
        <begin position="151"/>
        <end position="169"/>
    </location>
</feature>
<feature type="transmembrane region" description="Helical" evidence="1">
    <location>
        <begin position="69"/>
        <end position="88"/>
    </location>
</feature>
<feature type="domain" description="EamA" evidence="2">
    <location>
        <begin position="11"/>
        <end position="138"/>
    </location>
</feature>
<accession>A0ABS7XM56</accession>
<dbReference type="InterPro" id="IPR037185">
    <property type="entry name" value="EmrE-like"/>
</dbReference>
<evidence type="ECO:0000256" key="1">
    <source>
        <dbReference type="SAM" id="Phobius"/>
    </source>
</evidence>
<keyword evidence="1" id="KW-0472">Membrane</keyword>
<feature type="transmembrane region" description="Helical" evidence="1">
    <location>
        <begin position="264"/>
        <end position="282"/>
    </location>
</feature>
<evidence type="ECO:0000313" key="3">
    <source>
        <dbReference type="EMBL" id="MCA0131090.1"/>
    </source>
</evidence>
<comment type="caution">
    <text evidence="3">The sequence shown here is derived from an EMBL/GenBank/DDBJ whole genome shotgun (WGS) entry which is preliminary data.</text>
</comment>
<evidence type="ECO:0000313" key="4">
    <source>
        <dbReference type="Proteomes" id="UP001198901"/>
    </source>
</evidence>
<dbReference type="RefSeq" id="WP_224524084.1">
    <property type="nucleotide sequence ID" value="NZ_JAIUJR010000001.1"/>
</dbReference>